<dbReference type="InterPro" id="IPR012675">
    <property type="entry name" value="Beta-grasp_dom_sf"/>
</dbReference>
<dbReference type="AlphaFoldDB" id="A0A1H2RI71"/>
<comment type="pathway">
    <text evidence="6">Alkaloid degradation; nicotine degradation.</text>
</comment>
<dbReference type="GO" id="GO:0051537">
    <property type="term" value="F:2 iron, 2 sulfur cluster binding"/>
    <property type="evidence" value="ECO:0007669"/>
    <property type="project" value="UniProtKB-KW"/>
</dbReference>
<dbReference type="Proteomes" id="UP000198828">
    <property type="component" value="Unassembled WGS sequence"/>
</dbReference>
<dbReference type="RefSeq" id="WP_093750285.1">
    <property type="nucleotide sequence ID" value="NZ_BSYN01000001.1"/>
</dbReference>
<gene>
    <name evidence="8" type="ORF">SAMN05660923_00387</name>
</gene>
<protein>
    <submittedName>
        <fullName evidence="8">Purine hydroxylase delta subunit apoprotein</fullName>
    </submittedName>
</protein>
<evidence type="ECO:0000256" key="6">
    <source>
        <dbReference type="ARBA" id="ARBA00060707"/>
    </source>
</evidence>
<dbReference type="Gene3D" id="1.10.150.120">
    <property type="entry name" value="[2Fe-2S]-binding domain"/>
    <property type="match status" value="1"/>
</dbReference>
<sequence>MVKIDLVVNGVEHSLEVREDMRLIDLLREELGLTGVKEGCSEGECGACTVIMDGKTVNSCLVMAFQAHGSNIITIEGLEEEGKLHPLQKAFIEVGAVQCGFCTPGMILSAKALLDKNPDPTEEEIREGISGNLCRCTGYNKIVEAINRAKGV</sequence>
<evidence type="ECO:0000256" key="4">
    <source>
        <dbReference type="ARBA" id="ARBA00023004"/>
    </source>
</evidence>
<dbReference type="GO" id="GO:0046872">
    <property type="term" value="F:metal ion binding"/>
    <property type="evidence" value="ECO:0007669"/>
    <property type="project" value="UniProtKB-KW"/>
</dbReference>
<dbReference type="SUPFAM" id="SSF47741">
    <property type="entry name" value="CO dehydrogenase ISP C-domain like"/>
    <property type="match status" value="1"/>
</dbReference>
<evidence type="ECO:0000256" key="3">
    <source>
        <dbReference type="ARBA" id="ARBA00023002"/>
    </source>
</evidence>
<dbReference type="InterPro" id="IPR036884">
    <property type="entry name" value="2Fe-2S-bd_dom_sf"/>
</dbReference>
<dbReference type="PROSITE" id="PS00197">
    <property type="entry name" value="2FE2S_FER_1"/>
    <property type="match status" value="1"/>
</dbReference>
<keyword evidence="9" id="KW-1185">Reference proteome</keyword>
<accession>A0A1H2RI71</accession>
<evidence type="ECO:0000256" key="1">
    <source>
        <dbReference type="ARBA" id="ARBA00022714"/>
    </source>
</evidence>
<proteinExistence type="predicted"/>
<dbReference type="InterPro" id="IPR006058">
    <property type="entry name" value="2Fe2S_fd_BS"/>
</dbReference>
<dbReference type="PANTHER" id="PTHR44379:SF5">
    <property type="entry name" value="OXIDOREDUCTASE WITH IRON-SULFUR SUBUNIT"/>
    <property type="match status" value="1"/>
</dbReference>
<evidence type="ECO:0000256" key="5">
    <source>
        <dbReference type="ARBA" id="ARBA00023014"/>
    </source>
</evidence>
<dbReference type="OrthoDB" id="9796880at2"/>
<feature type="domain" description="2Fe-2S ferredoxin-type" evidence="7">
    <location>
        <begin position="2"/>
        <end position="78"/>
    </location>
</feature>
<keyword evidence="5" id="KW-0411">Iron-sulfur</keyword>
<reference evidence="8 9" key="1">
    <citation type="submission" date="2016-10" db="EMBL/GenBank/DDBJ databases">
        <authorList>
            <person name="de Groot N.N."/>
        </authorList>
    </citation>
    <scope>NUCLEOTIDE SEQUENCE [LARGE SCALE GENOMIC DNA]</scope>
    <source>
        <strain evidence="8 9">DSM 23310</strain>
    </source>
</reference>
<dbReference type="EMBL" id="FNNG01000001">
    <property type="protein sequence ID" value="SDW19162.1"/>
    <property type="molecule type" value="Genomic_DNA"/>
</dbReference>
<dbReference type="CDD" id="cd00207">
    <property type="entry name" value="fer2"/>
    <property type="match status" value="1"/>
</dbReference>
<dbReference type="PANTHER" id="PTHR44379">
    <property type="entry name" value="OXIDOREDUCTASE WITH IRON-SULFUR SUBUNIT"/>
    <property type="match status" value="1"/>
</dbReference>
<dbReference type="FunFam" id="1.10.150.120:FF:000003">
    <property type="entry name" value="Carbon monoxide dehydrogenase, small subunit"/>
    <property type="match status" value="1"/>
</dbReference>
<evidence type="ECO:0000313" key="8">
    <source>
        <dbReference type="EMBL" id="SDW19162.1"/>
    </source>
</evidence>
<dbReference type="PROSITE" id="PS51085">
    <property type="entry name" value="2FE2S_FER_2"/>
    <property type="match status" value="1"/>
</dbReference>
<keyword evidence="1" id="KW-0001">2Fe-2S</keyword>
<dbReference type="GO" id="GO:0016491">
    <property type="term" value="F:oxidoreductase activity"/>
    <property type="evidence" value="ECO:0007669"/>
    <property type="project" value="UniProtKB-KW"/>
</dbReference>
<dbReference type="Gene3D" id="3.10.20.30">
    <property type="match status" value="1"/>
</dbReference>
<dbReference type="Pfam" id="PF01799">
    <property type="entry name" value="Fer2_2"/>
    <property type="match status" value="1"/>
</dbReference>
<evidence type="ECO:0000313" key="9">
    <source>
        <dbReference type="Proteomes" id="UP000198828"/>
    </source>
</evidence>
<keyword evidence="4" id="KW-0408">Iron</keyword>
<dbReference type="InterPro" id="IPR001041">
    <property type="entry name" value="2Fe-2S_ferredoxin-type"/>
</dbReference>
<dbReference type="Pfam" id="PF00111">
    <property type="entry name" value="Fer2"/>
    <property type="match status" value="1"/>
</dbReference>
<organism evidence="8 9">
    <name type="scientific">Tepidimicrobium xylanilyticum</name>
    <dbReference type="NCBI Taxonomy" id="1123352"/>
    <lineage>
        <taxon>Bacteria</taxon>
        <taxon>Bacillati</taxon>
        <taxon>Bacillota</taxon>
        <taxon>Tissierellia</taxon>
        <taxon>Tissierellales</taxon>
        <taxon>Tepidimicrobiaceae</taxon>
        <taxon>Tepidimicrobium</taxon>
    </lineage>
</organism>
<keyword evidence="3" id="KW-0560">Oxidoreductase</keyword>
<evidence type="ECO:0000259" key="7">
    <source>
        <dbReference type="PROSITE" id="PS51085"/>
    </source>
</evidence>
<dbReference type="InterPro" id="IPR002888">
    <property type="entry name" value="2Fe-2S-bd"/>
</dbReference>
<name>A0A1H2RI71_9FIRM</name>
<dbReference type="SUPFAM" id="SSF54292">
    <property type="entry name" value="2Fe-2S ferredoxin-like"/>
    <property type="match status" value="1"/>
</dbReference>
<dbReference type="InterPro" id="IPR036010">
    <property type="entry name" value="2Fe-2S_ferredoxin-like_sf"/>
</dbReference>
<evidence type="ECO:0000256" key="2">
    <source>
        <dbReference type="ARBA" id="ARBA00022723"/>
    </source>
</evidence>
<keyword evidence="2" id="KW-0479">Metal-binding</keyword>
<dbReference type="FunFam" id="3.10.20.30:FF:000020">
    <property type="entry name" value="Xanthine dehydrogenase iron-sulfur subunit"/>
    <property type="match status" value="1"/>
</dbReference>
<dbReference type="InterPro" id="IPR051452">
    <property type="entry name" value="Diverse_Oxidoreductases"/>
</dbReference>